<dbReference type="SMART" id="SM00034">
    <property type="entry name" value="CLECT"/>
    <property type="match status" value="2"/>
</dbReference>
<dbReference type="InterPro" id="IPR016186">
    <property type="entry name" value="C-type_lectin-like/link_sf"/>
</dbReference>
<dbReference type="InterPro" id="IPR050111">
    <property type="entry name" value="C-type_lectin/snaclec_domain"/>
</dbReference>
<evidence type="ECO:0000259" key="3">
    <source>
        <dbReference type="PROSITE" id="PS50041"/>
    </source>
</evidence>
<protein>
    <submittedName>
        <fullName evidence="4">C-type mannose receptor 2-like</fullName>
    </submittedName>
</protein>
<dbReference type="PRINTS" id="PR01504">
    <property type="entry name" value="PNCREATITSAP"/>
</dbReference>
<dbReference type="InterPro" id="IPR001304">
    <property type="entry name" value="C-type_lectin-like"/>
</dbReference>
<dbReference type="AlphaFoldDB" id="A0AAV1HG11"/>
<dbReference type="EMBL" id="OY660884">
    <property type="protein sequence ID" value="CAJ1083956.1"/>
    <property type="molecule type" value="Genomic_DNA"/>
</dbReference>
<dbReference type="CDD" id="cd00037">
    <property type="entry name" value="CLECT"/>
    <property type="match status" value="1"/>
</dbReference>
<keyword evidence="4" id="KW-0675">Receptor</keyword>
<gene>
    <name evidence="4" type="ORF">XNOV1_A040201</name>
</gene>
<evidence type="ECO:0000256" key="2">
    <source>
        <dbReference type="SAM" id="SignalP"/>
    </source>
</evidence>
<feature type="chain" id="PRO_5043673522" evidence="2">
    <location>
        <begin position="19"/>
        <end position="319"/>
    </location>
</feature>
<dbReference type="Pfam" id="PF00059">
    <property type="entry name" value="Lectin_C"/>
    <property type="match status" value="2"/>
</dbReference>
<organism evidence="4 5">
    <name type="scientific">Xyrichtys novacula</name>
    <name type="common">Pearly razorfish</name>
    <name type="synonym">Hemipteronotus novacula</name>
    <dbReference type="NCBI Taxonomy" id="13765"/>
    <lineage>
        <taxon>Eukaryota</taxon>
        <taxon>Metazoa</taxon>
        <taxon>Chordata</taxon>
        <taxon>Craniata</taxon>
        <taxon>Vertebrata</taxon>
        <taxon>Euteleostomi</taxon>
        <taxon>Actinopterygii</taxon>
        <taxon>Neopterygii</taxon>
        <taxon>Teleostei</taxon>
        <taxon>Neoteleostei</taxon>
        <taxon>Acanthomorphata</taxon>
        <taxon>Eupercaria</taxon>
        <taxon>Labriformes</taxon>
        <taxon>Labridae</taxon>
        <taxon>Xyrichtys</taxon>
    </lineage>
</organism>
<dbReference type="InterPro" id="IPR018378">
    <property type="entry name" value="C-type_lectin_CS"/>
</dbReference>
<keyword evidence="5" id="KW-1185">Reference proteome</keyword>
<dbReference type="InterPro" id="IPR016187">
    <property type="entry name" value="CTDL_fold"/>
</dbReference>
<dbReference type="Proteomes" id="UP001178508">
    <property type="component" value="Chromosome 21"/>
</dbReference>
<keyword evidence="1" id="KW-1015">Disulfide bond</keyword>
<dbReference type="SUPFAM" id="SSF56436">
    <property type="entry name" value="C-type lectin-like"/>
    <property type="match status" value="2"/>
</dbReference>
<reference evidence="4" key="1">
    <citation type="submission" date="2023-08" db="EMBL/GenBank/DDBJ databases">
        <authorList>
            <person name="Alioto T."/>
            <person name="Alioto T."/>
            <person name="Gomez Garrido J."/>
        </authorList>
    </citation>
    <scope>NUCLEOTIDE SEQUENCE</scope>
</reference>
<keyword evidence="2" id="KW-0732">Signal</keyword>
<evidence type="ECO:0000313" key="4">
    <source>
        <dbReference type="EMBL" id="CAJ1083956.1"/>
    </source>
</evidence>
<name>A0AAV1HG11_XYRNO</name>
<evidence type="ECO:0000313" key="5">
    <source>
        <dbReference type="Proteomes" id="UP001178508"/>
    </source>
</evidence>
<accession>A0AAV1HG11</accession>
<feature type="domain" description="C-type lectin" evidence="3">
    <location>
        <begin position="195"/>
        <end position="313"/>
    </location>
</feature>
<feature type="domain" description="C-type lectin" evidence="3">
    <location>
        <begin position="39"/>
        <end position="135"/>
    </location>
</feature>
<dbReference type="PROSITE" id="PS00615">
    <property type="entry name" value="C_TYPE_LECTIN_1"/>
    <property type="match status" value="1"/>
</dbReference>
<feature type="signal peptide" evidence="2">
    <location>
        <begin position="1"/>
        <end position="18"/>
    </location>
</feature>
<dbReference type="PANTHER" id="PTHR22803">
    <property type="entry name" value="MANNOSE, PHOSPHOLIPASE, LECTIN RECEPTOR RELATED"/>
    <property type="match status" value="1"/>
</dbReference>
<sequence length="319" mass="36432">MLQLLLLFIFALPLGTVSTPVDSPFKLQRQGCPPFSYGFNGRCYKYVATHVTWADAELHCVSMGTNLVSIHSLEEQKFVETLIRNFDPAGGWTWIGLSDTQKEGSWMWSDGSAGQGTWSKFVVEAYKKGNLHCLSEILNNVVQYRSRTPKTDSDSKMLQLLLLFIFALPLGTVSTPVDRPFKLQRRSCPPFWYSFNGRCYKYVATTMTWADAELHCLSQRANLVSIRNQAENNFVKTLIRNFDHSESLTWIGLSDIHKEGQWMWSDGCPARYFFWAAGEPNNLNVEHCVHSNFGPQKRWNDVRCSLRYPSVCATRVNCV</sequence>
<dbReference type="Gene3D" id="3.10.100.10">
    <property type="entry name" value="Mannose-Binding Protein A, subunit A"/>
    <property type="match status" value="2"/>
</dbReference>
<evidence type="ECO:0000256" key="1">
    <source>
        <dbReference type="ARBA" id="ARBA00023157"/>
    </source>
</evidence>
<dbReference type="PROSITE" id="PS50041">
    <property type="entry name" value="C_TYPE_LECTIN_2"/>
    <property type="match status" value="2"/>
</dbReference>
<proteinExistence type="predicted"/>